<dbReference type="Gene3D" id="3.30.470.20">
    <property type="entry name" value="ATP-grasp fold, B domain"/>
    <property type="match status" value="1"/>
</dbReference>
<dbReference type="OrthoDB" id="9803907at2"/>
<dbReference type="InterPro" id="IPR052032">
    <property type="entry name" value="ATP-dep_AA_Ligase"/>
</dbReference>
<dbReference type="GO" id="GO:0016874">
    <property type="term" value="F:ligase activity"/>
    <property type="evidence" value="ECO:0007669"/>
    <property type="project" value="UniProtKB-KW"/>
</dbReference>
<dbReference type="InterPro" id="IPR011761">
    <property type="entry name" value="ATP-grasp"/>
</dbReference>
<evidence type="ECO:0000259" key="5">
    <source>
        <dbReference type="PROSITE" id="PS50975"/>
    </source>
</evidence>
<evidence type="ECO:0000256" key="3">
    <source>
        <dbReference type="ARBA" id="ARBA00022840"/>
    </source>
</evidence>
<reference evidence="6 7" key="1">
    <citation type="submission" date="2014-06" db="EMBL/GenBank/DDBJ databases">
        <title>The genome of the endonuclear symbiont Nucleicultrix amoebiphila.</title>
        <authorList>
            <person name="Schulz F."/>
            <person name="Horn M."/>
        </authorList>
    </citation>
    <scope>NUCLEOTIDE SEQUENCE [LARGE SCALE GENOMIC DNA]</scope>
    <source>
        <strain evidence="6 7">FS5</strain>
    </source>
</reference>
<name>A0A1W6N4A8_9PROT</name>
<dbReference type="Pfam" id="PF08443">
    <property type="entry name" value="RimK"/>
    <property type="match status" value="1"/>
</dbReference>
<keyword evidence="3 4" id="KW-0067">ATP-binding</keyword>
<dbReference type="InterPro" id="IPR013815">
    <property type="entry name" value="ATP_grasp_subdomain_1"/>
</dbReference>
<dbReference type="Proteomes" id="UP000237351">
    <property type="component" value="Chromosome"/>
</dbReference>
<evidence type="ECO:0000256" key="2">
    <source>
        <dbReference type="ARBA" id="ARBA00022741"/>
    </source>
</evidence>
<dbReference type="KEGG" id="naf:GQ61_04660"/>
<accession>A0A1W6N4A8</accession>
<dbReference type="AlphaFoldDB" id="A0A1W6N4A8"/>
<dbReference type="EMBL" id="CP008743">
    <property type="protein sequence ID" value="ARN84710.1"/>
    <property type="molecule type" value="Genomic_DNA"/>
</dbReference>
<evidence type="ECO:0000256" key="4">
    <source>
        <dbReference type="PROSITE-ProRule" id="PRU00409"/>
    </source>
</evidence>
<sequence length="410" mass="46409">MRYLILFPHAQWLESLSLEEGLFKNSTLVLPHNSLETAQVKRLQPFLGEIIQVENYFMTGEVEWLVYKIFQKAPFDRIIAPDEEDILRAGRLRTLLDLEGQNYESSLAFRDKIVMKEILAKKGIVVPPFRALNNYSDFIEFIQSHTFPIVLKPRLGTGCQGIHVLHSEDDVRKILSNSSVFSNSEITLLQTEVFIHGPMYHINGLAIGEKVICSWPSVYLHSALGIIAGTYAASSLLAAENPLTDKLNQYAKKIIKLMPTPQAAAFHLEVFMVDGQDEPVFCEIASRVGGKGVNHSWKTSFNIDLKKLFILMQANIDIKVIEQPRTPSVISGEVWFPKIKGTLVHIENQCPFPWVKEYEVYSRPGDALSSPHDITEILGGTPLILGESEIELQKRIEDLEAWFYQNTKIS</sequence>
<protein>
    <recommendedName>
        <fullName evidence="5">ATP-grasp domain-containing protein</fullName>
    </recommendedName>
</protein>
<keyword evidence="1" id="KW-0436">Ligase</keyword>
<dbReference type="RefSeq" id="WP_085784177.1">
    <property type="nucleotide sequence ID" value="NZ_CP008743.1"/>
</dbReference>
<dbReference type="STRING" id="1414854.GQ61_04660"/>
<dbReference type="Gene3D" id="3.40.50.20">
    <property type="match status" value="1"/>
</dbReference>
<keyword evidence="7" id="KW-1185">Reference proteome</keyword>
<evidence type="ECO:0000256" key="1">
    <source>
        <dbReference type="ARBA" id="ARBA00022598"/>
    </source>
</evidence>
<dbReference type="PANTHER" id="PTHR43585">
    <property type="entry name" value="FUMIPYRROLE BIOSYNTHESIS PROTEIN C"/>
    <property type="match status" value="1"/>
</dbReference>
<dbReference type="GO" id="GO:0005524">
    <property type="term" value="F:ATP binding"/>
    <property type="evidence" value="ECO:0007669"/>
    <property type="project" value="UniProtKB-UniRule"/>
</dbReference>
<dbReference type="Gene3D" id="3.30.1490.20">
    <property type="entry name" value="ATP-grasp fold, A domain"/>
    <property type="match status" value="1"/>
</dbReference>
<dbReference type="PROSITE" id="PS50975">
    <property type="entry name" value="ATP_GRASP"/>
    <property type="match status" value="1"/>
</dbReference>
<evidence type="ECO:0000313" key="7">
    <source>
        <dbReference type="Proteomes" id="UP000237351"/>
    </source>
</evidence>
<proteinExistence type="predicted"/>
<dbReference type="InterPro" id="IPR013651">
    <property type="entry name" value="ATP-grasp_RimK-type"/>
</dbReference>
<dbReference type="GO" id="GO:0046872">
    <property type="term" value="F:metal ion binding"/>
    <property type="evidence" value="ECO:0007669"/>
    <property type="project" value="InterPro"/>
</dbReference>
<dbReference type="PANTHER" id="PTHR43585:SF2">
    <property type="entry name" value="ATP-GRASP ENZYME FSQD"/>
    <property type="match status" value="1"/>
</dbReference>
<gene>
    <name evidence="6" type="ORF">GQ61_04660</name>
</gene>
<keyword evidence="2 4" id="KW-0547">Nucleotide-binding</keyword>
<organism evidence="6 7">
    <name type="scientific">Candidatus Nucleicultrix amoebiphila FS5</name>
    <dbReference type="NCBI Taxonomy" id="1414854"/>
    <lineage>
        <taxon>Bacteria</taxon>
        <taxon>Pseudomonadati</taxon>
        <taxon>Pseudomonadota</taxon>
        <taxon>Alphaproteobacteria</taxon>
        <taxon>Holosporales</taxon>
        <taxon>Candidatus Nucleicultricaceae</taxon>
        <taxon>Candidatus Nucleicultrix</taxon>
    </lineage>
</organism>
<evidence type="ECO:0000313" key="6">
    <source>
        <dbReference type="EMBL" id="ARN84710.1"/>
    </source>
</evidence>
<feature type="domain" description="ATP-grasp" evidence="5">
    <location>
        <begin position="116"/>
        <end position="314"/>
    </location>
</feature>
<dbReference type="SUPFAM" id="SSF56059">
    <property type="entry name" value="Glutathione synthetase ATP-binding domain-like"/>
    <property type="match status" value="1"/>
</dbReference>